<dbReference type="AlphaFoldDB" id="A0A316E0A7"/>
<dbReference type="Proteomes" id="UP000245489">
    <property type="component" value="Unassembled WGS sequence"/>
</dbReference>
<dbReference type="Pfam" id="PF08012">
    <property type="entry name" value="DUF1702"/>
    <property type="match status" value="1"/>
</dbReference>
<comment type="caution">
    <text evidence="1">The sequence shown here is derived from an EMBL/GenBank/DDBJ whole genome shotgun (WGS) entry which is preliminary data.</text>
</comment>
<gene>
    <name evidence="1" type="ORF">LV89_03081</name>
</gene>
<dbReference type="EMBL" id="QGGO01000016">
    <property type="protein sequence ID" value="PWK23874.1"/>
    <property type="molecule type" value="Genomic_DNA"/>
</dbReference>
<sequence length="333" mass="37154">MEKIKIIRKLILGLPLSEAEFKIRDFEVGLPAQNRLELVAKTVVNAYNIALECGLSKNLSIAIAQVSNELVGFFHEGAAMGLFTLDLFSISNKNRLYDFIEGEGRNHAYMSYIGAGIASAIFRNNNFEYFTTKANSEGESLFLNGIGFYNAYFKPQKTLKEMFIPRSFAGKKAYFLEGYDNGIGRAVWFYNSGEPTKIAETLAAFPEERQGAVWAGVGLAATYAGGVSERKIHLLKELSGKYAHRLGEGSFLATHTRQLAGNPHTTDKTEKILTGRSSMECHEFAMEVIEKTLRGEKYINGEPSFQLFLGMIREWVISNQATNIYVAKNEIMS</sequence>
<evidence type="ECO:0000313" key="2">
    <source>
        <dbReference type="Proteomes" id="UP000245489"/>
    </source>
</evidence>
<organism evidence="1 2">
    <name type="scientific">Arcicella aurantiaca</name>
    <dbReference type="NCBI Taxonomy" id="591202"/>
    <lineage>
        <taxon>Bacteria</taxon>
        <taxon>Pseudomonadati</taxon>
        <taxon>Bacteroidota</taxon>
        <taxon>Cytophagia</taxon>
        <taxon>Cytophagales</taxon>
        <taxon>Flectobacillaceae</taxon>
        <taxon>Arcicella</taxon>
    </lineage>
</organism>
<dbReference type="OrthoDB" id="2530105at2"/>
<keyword evidence="2" id="KW-1185">Reference proteome</keyword>
<dbReference type="RefSeq" id="WP_109743791.1">
    <property type="nucleotide sequence ID" value="NZ_QGGO01000016.1"/>
</dbReference>
<name>A0A316E0A7_9BACT</name>
<protein>
    <submittedName>
        <fullName evidence="1">Uncharacterized protein DUF1702</fullName>
    </submittedName>
</protein>
<accession>A0A316E0A7</accession>
<reference evidence="1 2" key="1">
    <citation type="submission" date="2018-05" db="EMBL/GenBank/DDBJ databases">
        <title>Genomic Encyclopedia of Archaeal and Bacterial Type Strains, Phase II (KMG-II): from individual species to whole genera.</title>
        <authorList>
            <person name="Goeker M."/>
        </authorList>
    </citation>
    <scope>NUCLEOTIDE SEQUENCE [LARGE SCALE GENOMIC DNA]</scope>
    <source>
        <strain evidence="1 2">DSM 22214</strain>
    </source>
</reference>
<dbReference type="InterPro" id="IPR012964">
    <property type="entry name" value="DUF1702"/>
</dbReference>
<evidence type="ECO:0000313" key="1">
    <source>
        <dbReference type="EMBL" id="PWK23874.1"/>
    </source>
</evidence>
<proteinExistence type="predicted"/>